<dbReference type="AlphaFoldDB" id="A0A2J8MLN4"/>
<gene>
    <name evidence="3" type="ORF">CK820_G0019760</name>
</gene>
<evidence type="ECO:0000259" key="2">
    <source>
        <dbReference type="SMART" id="SM01341"/>
    </source>
</evidence>
<feature type="non-terminal residue" evidence="3">
    <location>
        <position position="1"/>
    </location>
</feature>
<evidence type="ECO:0000256" key="1">
    <source>
        <dbReference type="SAM" id="MobiDB-lite"/>
    </source>
</evidence>
<protein>
    <submittedName>
        <fullName evidence="3">BRCA2 isoform 5</fullName>
    </submittedName>
</protein>
<dbReference type="InterPro" id="IPR015205">
    <property type="entry name" value="Tower_dom"/>
</dbReference>
<dbReference type="PANTHER" id="PTHR11289">
    <property type="entry name" value="BREAST CANCER TYPE 2 SUSCEPTIBILITY PROTEIN BRCA2"/>
    <property type="match status" value="1"/>
</dbReference>
<dbReference type="InterPro" id="IPR015525">
    <property type="entry name" value="BRCA2"/>
</dbReference>
<dbReference type="Gene3D" id="6.10.70.10">
    <property type="match status" value="1"/>
</dbReference>
<dbReference type="GO" id="GO:0000724">
    <property type="term" value="P:double-strand break repair via homologous recombination"/>
    <property type="evidence" value="ECO:0007669"/>
    <property type="project" value="InterPro"/>
</dbReference>
<accession>A0A2J8MLN4</accession>
<feature type="region of interest" description="Disordered" evidence="1">
    <location>
        <begin position="45"/>
        <end position="64"/>
    </location>
</feature>
<evidence type="ECO:0000313" key="3">
    <source>
        <dbReference type="EMBL" id="PNI60434.1"/>
    </source>
</evidence>
<dbReference type="SMR" id="A0A2J8MLN4"/>
<name>A0A2J8MLN4_PANTR</name>
<dbReference type="Pfam" id="PF09121">
    <property type="entry name" value="Tower"/>
    <property type="match status" value="1"/>
</dbReference>
<dbReference type="Proteomes" id="UP000236370">
    <property type="component" value="Unassembled WGS sequence"/>
</dbReference>
<proteinExistence type="predicted"/>
<evidence type="ECO:0000313" key="4">
    <source>
        <dbReference type="Proteomes" id="UP000236370"/>
    </source>
</evidence>
<feature type="domain" description="Tower" evidence="2">
    <location>
        <begin position="1"/>
        <end position="38"/>
    </location>
</feature>
<dbReference type="SMART" id="SM01341">
    <property type="entry name" value="Tower"/>
    <property type="match status" value="1"/>
</dbReference>
<dbReference type="SUPFAM" id="SSF81878">
    <property type="entry name" value="BRCA2 tower domain"/>
    <property type="match status" value="1"/>
</dbReference>
<comment type="caution">
    <text evidence="3">The sequence shown here is derived from an EMBL/GenBank/DDBJ whole genome shotgun (WGS) entry which is preliminary data.</text>
</comment>
<sequence length="64" mass="7479">SSGLYIFRNEREEEKEAAKYVEAQQKRLEALFTKIQEEFEEHEVTSSTEVLNPPKSSMRVGINF</sequence>
<reference evidence="3 4" key="1">
    <citation type="submission" date="2017-12" db="EMBL/GenBank/DDBJ databases">
        <title>High-resolution comparative analysis of great ape genomes.</title>
        <authorList>
            <person name="Pollen A."/>
            <person name="Hastie A."/>
            <person name="Hormozdiari F."/>
            <person name="Dougherty M."/>
            <person name="Liu R."/>
            <person name="Chaisson M."/>
            <person name="Hoppe E."/>
            <person name="Hill C."/>
            <person name="Pang A."/>
            <person name="Hillier L."/>
            <person name="Baker C."/>
            <person name="Armstrong J."/>
            <person name="Shendure J."/>
            <person name="Paten B."/>
            <person name="Wilson R."/>
            <person name="Chao H."/>
            <person name="Schneider V."/>
            <person name="Ventura M."/>
            <person name="Kronenberg Z."/>
            <person name="Murali S."/>
            <person name="Gordon D."/>
            <person name="Cantsilieris S."/>
            <person name="Munson K."/>
            <person name="Nelson B."/>
            <person name="Raja A."/>
            <person name="Underwood J."/>
            <person name="Diekhans M."/>
            <person name="Fiddes I."/>
            <person name="Haussler D."/>
            <person name="Eichler E."/>
        </authorList>
    </citation>
    <scope>NUCLEOTIDE SEQUENCE [LARGE SCALE GENOMIC DNA]</scope>
    <source>
        <strain evidence="3">Yerkes chimp pedigree #C0471</strain>
    </source>
</reference>
<organism evidence="3 4">
    <name type="scientific">Pan troglodytes</name>
    <name type="common">Chimpanzee</name>
    <dbReference type="NCBI Taxonomy" id="9598"/>
    <lineage>
        <taxon>Eukaryota</taxon>
        <taxon>Metazoa</taxon>
        <taxon>Chordata</taxon>
        <taxon>Craniata</taxon>
        <taxon>Vertebrata</taxon>
        <taxon>Euteleostomi</taxon>
        <taxon>Mammalia</taxon>
        <taxon>Eutheria</taxon>
        <taxon>Euarchontoglires</taxon>
        <taxon>Primates</taxon>
        <taxon>Haplorrhini</taxon>
        <taxon>Catarrhini</taxon>
        <taxon>Hominidae</taxon>
        <taxon>Pan</taxon>
    </lineage>
</organism>
<dbReference type="PANTHER" id="PTHR11289:SF0">
    <property type="entry name" value="BREAST CANCER TYPE 2 SUSCEPTIBILITY PROTEIN"/>
    <property type="match status" value="1"/>
</dbReference>
<dbReference type="EMBL" id="NBAG03000252">
    <property type="protein sequence ID" value="PNI60434.1"/>
    <property type="molecule type" value="Genomic_DNA"/>
</dbReference>